<dbReference type="SUPFAM" id="SSF49363">
    <property type="entry name" value="Purple acid phosphatase, N-terminal domain"/>
    <property type="match status" value="1"/>
</dbReference>
<sequence length="389" mass="44814">MTVTWTTFILTPSVVKFGAVPGTILNILAYGNTTEFVDGGWMKRKLFIHRVNIKGLTPGQRYAYSCGSIYGWSSQFFFRAMQNGSSWGPRLVVFGDMGKENAQSLSRLQKETEMGMYDAVLHVGDFAYDLHQDNAQTGDEFMRQIESVAAYIPYMTCPGNHEEAYNFSNYRNRFSMPGNTEGLWYSWDLGPAHIISLSTEVYFFIIYGKEVVAEQFKWLQKDLQEANKPTKRSVHPWIITMGHRPMYCSNFDKDDCLQHNTVVRKGIFGGQYGLEDLFYKYGVDLEIWAHEHSYERLWPVYNYTVYNGSTEAPYTNPKAPVHIITGSAGCKERLDPFFPLPRAWSALRIEDYGYTRVHIANKTHIHLQQVSDDQNGEIVDDFWMIKNKC</sequence>
<accession>A0A8T2JUG8</accession>
<dbReference type="InterPro" id="IPR025733">
    <property type="entry name" value="PAPs_C"/>
</dbReference>
<evidence type="ECO:0000259" key="6">
    <source>
        <dbReference type="Pfam" id="PF16656"/>
    </source>
</evidence>
<evidence type="ECO:0000259" key="5">
    <source>
        <dbReference type="Pfam" id="PF14008"/>
    </source>
</evidence>
<keyword evidence="8" id="KW-1185">Reference proteome</keyword>
<dbReference type="GO" id="GO:0003993">
    <property type="term" value="F:acid phosphatase activity"/>
    <property type="evidence" value="ECO:0007669"/>
    <property type="project" value="UniProtKB-EC"/>
</dbReference>
<dbReference type="InterPro" id="IPR029052">
    <property type="entry name" value="Metallo-depent_PP-like"/>
</dbReference>
<dbReference type="Pfam" id="PF00149">
    <property type="entry name" value="Metallophos"/>
    <property type="match status" value="1"/>
</dbReference>
<evidence type="ECO:0000256" key="2">
    <source>
        <dbReference type="ARBA" id="ARBA00023180"/>
    </source>
</evidence>
<dbReference type="InterPro" id="IPR004843">
    <property type="entry name" value="Calcineurin-like_PHP"/>
</dbReference>
<evidence type="ECO:0000256" key="3">
    <source>
        <dbReference type="RuleBase" id="RU361203"/>
    </source>
</evidence>
<dbReference type="CDD" id="cd00839">
    <property type="entry name" value="MPP_PAPs"/>
    <property type="match status" value="1"/>
</dbReference>
<dbReference type="Pfam" id="PF16656">
    <property type="entry name" value="Pur_ac_phosph_N"/>
    <property type="match status" value="1"/>
</dbReference>
<keyword evidence="3" id="KW-0378">Hydrolase</keyword>
<comment type="similarity">
    <text evidence="3">Belongs to the metallophosphoesterase superfamily. Purple acid phosphatase family.</text>
</comment>
<feature type="domain" description="Calcineurin-like phosphoesterase" evidence="4">
    <location>
        <begin position="90"/>
        <end position="294"/>
    </location>
</feature>
<evidence type="ECO:0000313" key="7">
    <source>
        <dbReference type="EMBL" id="KAG8448885.1"/>
    </source>
</evidence>
<keyword evidence="2" id="KW-0325">Glycoprotein</keyword>
<dbReference type="SUPFAM" id="SSF56300">
    <property type="entry name" value="Metallo-dependent phosphatases"/>
    <property type="match status" value="1"/>
</dbReference>
<dbReference type="AlphaFoldDB" id="A0A8T2JUG8"/>
<comment type="catalytic activity">
    <reaction evidence="3">
        <text>a phosphate monoester + H2O = an alcohol + phosphate</text>
        <dbReference type="Rhea" id="RHEA:15017"/>
        <dbReference type="ChEBI" id="CHEBI:15377"/>
        <dbReference type="ChEBI" id="CHEBI:30879"/>
        <dbReference type="ChEBI" id="CHEBI:43474"/>
        <dbReference type="ChEBI" id="CHEBI:67140"/>
        <dbReference type="EC" id="3.1.3.2"/>
    </reaction>
</comment>
<keyword evidence="1" id="KW-0732">Signal</keyword>
<name>A0A8T2JUG8_9PIPI</name>
<dbReference type="Gene3D" id="3.60.21.10">
    <property type="match status" value="1"/>
</dbReference>
<organism evidence="7 8">
    <name type="scientific">Hymenochirus boettgeri</name>
    <name type="common">Congo dwarf clawed frog</name>
    <dbReference type="NCBI Taxonomy" id="247094"/>
    <lineage>
        <taxon>Eukaryota</taxon>
        <taxon>Metazoa</taxon>
        <taxon>Chordata</taxon>
        <taxon>Craniata</taxon>
        <taxon>Vertebrata</taxon>
        <taxon>Euteleostomi</taxon>
        <taxon>Amphibia</taxon>
        <taxon>Batrachia</taxon>
        <taxon>Anura</taxon>
        <taxon>Pipoidea</taxon>
        <taxon>Pipidae</taxon>
        <taxon>Pipinae</taxon>
        <taxon>Hymenochirus</taxon>
    </lineage>
</organism>
<protein>
    <recommendedName>
        <fullName evidence="3">Purple acid phosphatase</fullName>
        <ecNumber evidence="3">3.1.3.2</ecNumber>
    </recommendedName>
</protein>
<dbReference type="EMBL" id="JAACNH010000003">
    <property type="protein sequence ID" value="KAG8448885.1"/>
    <property type="molecule type" value="Genomic_DNA"/>
</dbReference>
<comment type="caution">
    <text evidence="7">The sequence shown here is derived from an EMBL/GenBank/DDBJ whole genome shotgun (WGS) entry which is preliminary data.</text>
</comment>
<dbReference type="Gene3D" id="2.60.40.380">
    <property type="entry name" value="Purple acid phosphatase-like, N-terminal"/>
    <property type="match status" value="1"/>
</dbReference>
<feature type="domain" description="Purple acid phosphatase C-terminal" evidence="5">
    <location>
        <begin position="319"/>
        <end position="380"/>
    </location>
</feature>
<dbReference type="OrthoDB" id="45007at2759"/>
<dbReference type="InterPro" id="IPR008963">
    <property type="entry name" value="Purple_acid_Pase-like_N"/>
</dbReference>
<dbReference type="GO" id="GO:0046872">
    <property type="term" value="F:metal ion binding"/>
    <property type="evidence" value="ECO:0007669"/>
    <property type="project" value="InterPro"/>
</dbReference>
<dbReference type="EC" id="3.1.3.2" evidence="3"/>
<evidence type="ECO:0000259" key="4">
    <source>
        <dbReference type="Pfam" id="PF00149"/>
    </source>
</evidence>
<evidence type="ECO:0000256" key="1">
    <source>
        <dbReference type="ARBA" id="ARBA00022729"/>
    </source>
</evidence>
<dbReference type="InterPro" id="IPR041792">
    <property type="entry name" value="MPP_PAP"/>
</dbReference>
<proteinExistence type="inferred from homology"/>
<dbReference type="Pfam" id="PF14008">
    <property type="entry name" value="Metallophos_C"/>
    <property type="match status" value="1"/>
</dbReference>
<feature type="domain" description="Purple acid phosphatase N-terminal" evidence="6">
    <location>
        <begin position="1"/>
        <end position="79"/>
    </location>
</feature>
<evidence type="ECO:0000313" key="8">
    <source>
        <dbReference type="Proteomes" id="UP000812440"/>
    </source>
</evidence>
<dbReference type="PANTHER" id="PTHR45867">
    <property type="entry name" value="PURPLE ACID PHOSPHATASE"/>
    <property type="match status" value="1"/>
</dbReference>
<reference evidence="7" key="1">
    <citation type="thesis" date="2020" institute="ProQuest LLC" country="789 East Eisenhower Parkway, Ann Arbor, MI, USA">
        <title>Comparative Genomics and Chromosome Evolution.</title>
        <authorList>
            <person name="Mudd A.B."/>
        </authorList>
    </citation>
    <scope>NUCLEOTIDE SEQUENCE</scope>
    <source>
        <strain evidence="7">Female2</strain>
        <tissue evidence="7">Blood</tissue>
    </source>
</reference>
<dbReference type="Proteomes" id="UP000812440">
    <property type="component" value="Chromosome 8_10"/>
</dbReference>
<gene>
    <name evidence="7" type="ORF">GDO86_015816</name>
</gene>
<dbReference type="InterPro" id="IPR015914">
    <property type="entry name" value="PAPs_N"/>
</dbReference>
<dbReference type="PANTHER" id="PTHR45867:SF3">
    <property type="entry name" value="ACID PHOSPHATASE TYPE 7"/>
    <property type="match status" value="1"/>
</dbReference>